<dbReference type="Proteomes" id="UP000039865">
    <property type="component" value="Unassembled WGS sequence"/>
</dbReference>
<gene>
    <name evidence="2" type="primary">Contig6405.g6852</name>
    <name evidence="2" type="ORF">STYLEM_20010</name>
</gene>
<dbReference type="EMBL" id="CCKQ01018860">
    <property type="protein sequence ID" value="CDW90863.1"/>
    <property type="molecule type" value="Genomic_DNA"/>
</dbReference>
<feature type="compositionally biased region" description="Polar residues" evidence="1">
    <location>
        <begin position="432"/>
        <end position="441"/>
    </location>
</feature>
<sequence>MIVSTDYVYESGKGTAMFSKNGRLTSFQHKVFTDPVEGYKKSTRKEEEISIPDELVGKNEYLPMILQQANKQNYLERLKTQNKVIQQQQTLMNGTDRGEMNKSELNQENQEENELGSRNKRSNYSPVGGSYSFKAISRNRSVIADRYYGTTDNPDPAHYRPNNQPLERKEMTLKFKYSEEHKARQKLERIPECVQANMACTLDIRKAVRLGQKGTITLKPIQEDEMQMTREEVQNQKKGYYSNQMGKLNIPFDKVKDRTPNVMLCNPIPHDMRFEVPKYDLGILSQNQKTDYPTLDKVSPRGELFKPKERLLQYDVNLDMTQQNSKKGVLEFQKITKRKPNDNSKPYQTPDGYDHQSLERAYQQTSDYKRPLGVVPIDKTYPRDDSMYKYSEEALKIMKKKNLKKDFSFISYLPHSVMKSDHTSRNSLASTAHSLLQMRSQTRTRRDSNNGGTRNNSDLRQLNLSNIERLDGSFLCMDEKKKRIVDLSRINITSREFITGERSNTSFLKDNKFL</sequence>
<proteinExistence type="predicted"/>
<evidence type="ECO:0000313" key="3">
    <source>
        <dbReference type="Proteomes" id="UP000039865"/>
    </source>
</evidence>
<feature type="compositionally biased region" description="Polar residues" evidence="1">
    <location>
        <begin position="449"/>
        <end position="460"/>
    </location>
</feature>
<organism evidence="2 3">
    <name type="scientific">Stylonychia lemnae</name>
    <name type="common">Ciliate</name>
    <dbReference type="NCBI Taxonomy" id="5949"/>
    <lineage>
        <taxon>Eukaryota</taxon>
        <taxon>Sar</taxon>
        <taxon>Alveolata</taxon>
        <taxon>Ciliophora</taxon>
        <taxon>Intramacronucleata</taxon>
        <taxon>Spirotrichea</taxon>
        <taxon>Stichotrichia</taxon>
        <taxon>Sporadotrichida</taxon>
        <taxon>Oxytrichidae</taxon>
        <taxon>Stylonychinae</taxon>
        <taxon>Stylonychia</taxon>
    </lineage>
</organism>
<keyword evidence="3" id="KW-1185">Reference proteome</keyword>
<evidence type="ECO:0000256" key="1">
    <source>
        <dbReference type="SAM" id="MobiDB-lite"/>
    </source>
</evidence>
<reference evidence="2 3" key="1">
    <citation type="submission" date="2014-06" db="EMBL/GenBank/DDBJ databases">
        <authorList>
            <person name="Swart Estienne"/>
        </authorList>
    </citation>
    <scope>NUCLEOTIDE SEQUENCE [LARGE SCALE GENOMIC DNA]</scope>
    <source>
        <strain evidence="2 3">130c</strain>
    </source>
</reference>
<accession>A0A078BBC0</accession>
<feature type="region of interest" description="Disordered" evidence="1">
    <location>
        <begin position="432"/>
        <end position="460"/>
    </location>
</feature>
<evidence type="ECO:0000313" key="2">
    <source>
        <dbReference type="EMBL" id="CDW90863.1"/>
    </source>
</evidence>
<dbReference type="OrthoDB" id="319444at2759"/>
<protein>
    <submittedName>
        <fullName evidence="2">Uncharacterized protein</fullName>
    </submittedName>
</protein>
<name>A0A078BBC0_STYLE</name>
<dbReference type="AlphaFoldDB" id="A0A078BBC0"/>
<feature type="region of interest" description="Disordered" evidence="1">
    <location>
        <begin position="105"/>
        <end position="129"/>
    </location>
</feature>
<dbReference type="InParanoid" id="A0A078BBC0"/>